<proteinExistence type="predicted"/>
<dbReference type="Proteomes" id="UP000006272">
    <property type="component" value="Unassembled WGS sequence"/>
</dbReference>
<sequence length="188" mass="19566">MGNVHPGAPLWLLDALKQTGRYRIFVETGTAQGDTALAAGDRFDTVITMEADPRIAADAHERLSGRKGILPLTGDSRELLPKLMPRLAGPAVFWLAAASRPGADDGDGGPLAAELAAVGASPLPHLVVMPREAGLPDRDALLAALGAGSARDVALVEDRLIAVPRAEAAVWSILIPDGRPEFLLPGHG</sequence>
<comment type="caution">
    <text evidence="1">The sequence shown here is derived from an EMBL/GenBank/DDBJ whole genome shotgun (WGS) entry which is preliminary data.</text>
</comment>
<protein>
    <submittedName>
        <fullName evidence="1">Uncharacterized protein</fullName>
    </submittedName>
</protein>
<gene>
    <name evidence="1" type="ORF">B193_0840</name>
</gene>
<dbReference type="AlphaFoldDB" id="K6HD93"/>
<reference evidence="1 2" key="1">
    <citation type="submission" date="2012-07" db="EMBL/GenBank/DDBJ databases">
        <title>Draft genome sequence of Desulfovibrio magneticus str. Maddingley MBC34 obtained from a metagenomic sequence of a methanogenic enrichment isolated from coal-seam formation water in Victoria, Australia.</title>
        <authorList>
            <person name="Greenfield P."/>
            <person name="Hendry P."/>
            <person name="Li D."/>
            <person name="Rosewarne C.P."/>
            <person name="Tran-Dinh N."/>
            <person name="Elbourne L.D.H."/>
            <person name="Paulsen I.T."/>
            <person name="Midgley D.J."/>
        </authorList>
    </citation>
    <scope>NUCLEOTIDE SEQUENCE [LARGE SCALE GENOMIC DNA]</scope>
    <source>
        <strain evidence="2">Maddingley MBC34</strain>
    </source>
</reference>
<evidence type="ECO:0000313" key="2">
    <source>
        <dbReference type="Proteomes" id="UP000006272"/>
    </source>
</evidence>
<accession>K6HD93</accession>
<dbReference type="EMBL" id="ALAO01000072">
    <property type="protein sequence ID" value="EKO40443.1"/>
    <property type="molecule type" value="Genomic_DNA"/>
</dbReference>
<organism evidence="1 2">
    <name type="scientific">Solidesulfovibrio magneticus str. Maddingley MBC34</name>
    <dbReference type="NCBI Taxonomy" id="1206767"/>
    <lineage>
        <taxon>Bacteria</taxon>
        <taxon>Pseudomonadati</taxon>
        <taxon>Thermodesulfobacteriota</taxon>
        <taxon>Desulfovibrionia</taxon>
        <taxon>Desulfovibrionales</taxon>
        <taxon>Desulfovibrionaceae</taxon>
        <taxon>Solidesulfovibrio</taxon>
    </lineage>
</organism>
<dbReference type="PATRIC" id="fig|1206767.3.peg.801"/>
<evidence type="ECO:0000313" key="1">
    <source>
        <dbReference type="EMBL" id="EKO40443.1"/>
    </source>
</evidence>
<name>K6HD93_9BACT</name>